<dbReference type="InterPro" id="IPR056548">
    <property type="entry name" value="HEAT_Nup120"/>
</dbReference>
<evidence type="ECO:0000256" key="3">
    <source>
        <dbReference type="ARBA" id="ARBA00023242"/>
    </source>
</evidence>
<dbReference type="InterPro" id="IPR021717">
    <property type="entry name" value="Nucleoporin_Nup160"/>
</dbReference>
<evidence type="ECO:0000313" key="8">
    <source>
        <dbReference type="Proteomes" id="UP000799779"/>
    </source>
</evidence>
<evidence type="ECO:0000259" key="4">
    <source>
        <dbReference type="Pfam" id="PF11715"/>
    </source>
</evidence>
<organism evidence="7 8">
    <name type="scientific">Amniculicola lignicola CBS 123094</name>
    <dbReference type="NCBI Taxonomy" id="1392246"/>
    <lineage>
        <taxon>Eukaryota</taxon>
        <taxon>Fungi</taxon>
        <taxon>Dikarya</taxon>
        <taxon>Ascomycota</taxon>
        <taxon>Pezizomycotina</taxon>
        <taxon>Dothideomycetes</taxon>
        <taxon>Pleosporomycetidae</taxon>
        <taxon>Pleosporales</taxon>
        <taxon>Amniculicolaceae</taxon>
        <taxon>Amniculicola</taxon>
    </lineage>
</organism>
<feature type="domain" description="Nucleoporin Nup120/160 beta-propeller" evidence="4">
    <location>
        <begin position="82"/>
        <end position="594"/>
    </location>
</feature>
<evidence type="ECO:0000256" key="1">
    <source>
        <dbReference type="ARBA" id="ARBA00004123"/>
    </source>
</evidence>
<sequence>MANNAATCLCRETRLNLEPAFPGSTISITLPTTTSSSFGSRPQSKRTVAIESSADQDEDAFSKRHLASEGSMYFRRHHSYPRTFLWRLLDGRKALELQSVDLDQEQENTLEANLTLMLRFPSPIRPFGIAFADPEDRDALTVFAVTTTNELFTLTLPRDFFTKPAASEQAINDWCKISSPFSFATSIPYRLVALNAHELLYTLHDGAILYLKWDSSDAKWKESIYKEANWSGTVRRLMPWKGPETIRFDGGDLESSAAAAVAISPDNSHIFAVCLNHRLRAWNIATGRPGLHIDLLGEPDHPNEKAAPYFIGPSQSTLMTIVNIPGGVDGALYHVVTYSPKQHRFKIWGIRDANNVEHGIRDCRSDIEFIPPVDDLMNTTVWTLEEFIVVPGPAGWRGAEFWIRARSGLSSKVYSLKFDLDEEQATLAHVWKHEWVSVDSGPLTIEGLKQNPENPIDQDVYEEDAFNPGLSEKWLGFLFYPGRFTAATLETALVVFRRGHARGRVAPTPSNASLQERITAAIAFSAGEGQGSSSDYSGYEEAVSAQWQAFYALVKDLHKRRGDSLSLVYDFQKDMPWLVLSDYLSAIRNCSEVEVISLNTTMVASPGKFTGPLGKLIATPQACEVSRLVNAAASFRKCLPDSFQSRFLHLVETELLQSRSVSVVDRMESLEQDSDLSRQVSDEDLSLLVEELAMDVRDLTTDIFMEAISSLNQEEHGHRKDPKQITRFGLNALLRTTQESLISNTTVLLDLLILVLFMQFEEDLSDDFDAAEVFVEIMYELKDYTVLKWLAGTTWSKPAPTGPASEHMMKHLAESVHSKKLPLTQTVLEGIYGHRSFDRPLPHGLKAVLLTYWSRTWMRVVFNKENTFDSAMEEIMSILLHQEQYTLAQEFSKNLPEGNWSAYLKGRLHIALGEYHLGSIQFQKAAYNLALGAFSLDDADSKDLIQEHERGSFSEGLPKYYLHVLGLFERKKAYSFVADFAHLALRSFIGDEEEELKTEILSRLFTASTSTARFDDAYSALTRYTDTKLRDNQLKTLVKSMIERSQIEDFLKLPFLGLADDVDAILSSFCQTSLNLSSGPPYHQILYGFRISRGDFRGAASVLYERLQRLKTTSSKVHDPADDSLAQCYLMIINTLSSVGAEDAYILVNSQLEDGIPKPLALGKAKKLLKRHIVTLDSLRKEYQAELDRVAAIEGGQFPLMEIDDQTESIL</sequence>
<name>A0A6A5WRA0_9PLEO</name>
<dbReference type="PANTHER" id="PTHR21286">
    <property type="entry name" value="NUCLEAR PORE COMPLEX PROTEIN NUP160"/>
    <property type="match status" value="1"/>
</dbReference>
<dbReference type="Proteomes" id="UP000799779">
    <property type="component" value="Unassembled WGS sequence"/>
</dbReference>
<feature type="domain" description="Nucleoporin Nup120 helical" evidence="5">
    <location>
        <begin position="652"/>
        <end position="777"/>
    </location>
</feature>
<accession>A0A6A5WRA0</accession>
<evidence type="ECO:0000259" key="5">
    <source>
        <dbReference type="Pfam" id="PF21486"/>
    </source>
</evidence>
<dbReference type="InterPro" id="IPR048884">
    <property type="entry name" value="Nup120_helical"/>
</dbReference>
<reference evidence="7" key="1">
    <citation type="journal article" date="2020" name="Stud. Mycol.">
        <title>101 Dothideomycetes genomes: a test case for predicting lifestyles and emergence of pathogens.</title>
        <authorList>
            <person name="Haridas S."/>
            <person name="Albert R."/>
            <person name="Binder M."/>
            <person name="Bloem J."/>
            <person name="Labutti K."/>
            <person name="Salamov A."/>
            <person name="Andreopoulos B."/>
            <person name="Baker S."/>
            <person name="Barry K."/>
            <person name="Bills G."/>
            <person name="Bluhm B."/>
            <person name="Cannon C."/>
            <person name="Castanera R."/>
            <person name="Culley D."/>
            <person name="Daum C."/>
            <person name="Ezra D."/>
            <person name="Gonzalez J."/>
            <person name="Henrissat B."/>
            <person name="Kuo A."/>
            <person name="Liang C."/>
            <person name="Lipzen A."/>
            <person name="Lutzoni F."/>
            <person name="Magnuson J."/>
            <person name="Mondo S."/>
            <person name="Nolan M."/>
            <person name="Ohm R."/>
            <person name="Pangilinan J."/>
            <person name="Park H.-J."/>
            <person name="Ramirez L."/>
            <person name="Alfaro M."/>
            <person name="Sun H."/>
            <person name="Tritt A."/>
            <person name="Yoshinaga Y."/>
            <person name="Zwiers L.-H."/>
            <person name="Turgeon B."/>
            <person name="Goodwin S."/>
            <person name="Spatafora J."/>
            <person name="Crous P."/>
            <person name="Grigoriev I."/>
        </authorList>
    </citation>
    <scope>NUCLEOTIDE SEQUENCE</scope>
    <source>
        <strain evidence="7">CBS 123094</strain>
    </source>
</reference>
<dbReference type="PANTHER" id="PTHR21286:SF0">
    <property type="entry name" value="NUCLEAR PORE COMPLEX PROTEIN NUP160"/>
    <property type="match status" value="1"/>
</dbReference>
<evidence type="ECO:0000259" key="6">
    <source>
        <dbReference type="Pfam" id="PF23300"/>
    </source>
</evidence>
<dbReference type="GO" id="GO:0017056">
    <property type="term" value="F:structural constituent of nuclear pore"/>
    <property type="evidence" value="ECO:0007669"/>
    <property type="project" value="TreeGrafter"/>
</dbReference>
<dbReference type="Pfam" id="PF23300">
    <property type="entry name" value="HEAT_Nup120"/>
    <property type="match status" value="1"/>
</dbReference>
<keyword evidence="8" id="KW-1185">Reference proteome</keyword>
<keyword evidence="3" id="KW-0539">Nucleus</keyword>
<dbReference type="OrthoDB" id="67716at2759"/>
<feature type="domain" description="Nucleoporin nup120-like HEAT repeat" evidence="6">
    <location>
        <begin position="875"/>
        <end position="1043"/>
    </location>
</feature>
<keyword evidence="2" id="KW-0813">Transport</keyword>
<evidence type="ECO:0008006" key="9">
    <source>
        <dbReference type="Google" id="ProtNLM"/>
    </source>
</evidence>
<evidence type="ECO:0000313" key="7">
    <source>
        <dbReference type="EMBL" id="KAF2003299.1"/>
    </source>
</evidence>
<dbReference type="Pfam" id="PF21486">
    <property type="entry name" value="NUP120_helical"/>
    <property type="match status" value="1"/>
</dbReference>
<dbReference type="Pfam" id="PF11715">
    <property type="entry name" value="Beta-prop_Nup120_160"/>
    <property type="match status" value="1"/>
</dbReference>
<proteinExistence type="predicted"/>
<dbReference type="InterPro" id="IPR059141">
    <property type="entry name" value="Beta-prop_Nup120_160"/>
</dbReference>
<protein>
    <recommendedName>
        <fullName evidence="9">Nucleoporin Nup120/160</fullName>
    </recommendedName>
</protein>
<dbReference type="AlphaFoldDB" id="A0A6A5WRA0"/>
<gene>
    <name evidence="7" type="ORF">P154DRAFT_487090</name>
</gene>
<dbReference type="SUPFAM" id="SSF63829">
    <property type="entry name" value="Calcium-dependent phosphotriesterase"/>
    <property type="match status" value="1"/>
</dbReference>
<comment type="subcellular location">
    <subcellularLocation>
        <location evidence="1">Nucleus</location>
    </subcellularLocation>
</comment>
<dbReference type="EMBL" id="ML977573">
    <property type="protein sequence ID" value="KAF2003299.1"/>
    <property type="molecule type" value="Genomic_DNA"/>
</dbReference>
<evidence type="ECO:0000256" key="2">
    <source>
        <dbReference type="ARBA" id="ARBA00022448"/>
    </source>
</evidence>
<dbReference type="GO" id="GO:0005643">
    <property type="term" value="C:nuclear pore"/>
    <property type="evidence" value="ECO:0007669"/>
    <property type="project" value="TreeGrafter"/>
</dbReference>